<gene>
    <name evidence="2" type="primary">LOC114331702</name>
</gene>
<protein>
    <submittedName>
        <fullName evidence="2">Uncharacterized protein LOC114331702</fullName>
    </submittedName>
</protein>
<dbReference type="PANTHER" id="PTHR11012:SF48">
    <property type="entry name" value="CHK KINASE-LIKE DOMAIN-CONTAINING PROTEIN-RELATED"/>
    <property type="match status" value="1"/>
</dbReference>
<dbReference type="AlphaFoldDB" id="A0A6P7FW32"/>
<name>A0A6P7FW32_DIAVI</name>
<dbReference type="InterPro" id="IPR004119">
    <property type="entry name" value="EcKL"/>
</dbReference>
<accession>A0A6P7FW32</accession>
<feature type="non-terminal residue" evidence="2">
    <location>
        <position position="1"/>
    </location>
</feature>
<dbReference type="PANTHER" id="PTHR11012">
    <property type="entry name" value="PROTEIN KINASE-LIKE DOMAIN-CONTAINING"/>
    <property type="match status" value="1"/>
</dbReference>
<dbReference type="InterPro" id="IPR011009">
    <property type="entry name" value="Kinase-like_dom_sf"/>
</dbReference>
<evidence type="ECO:0000259" key="1">
    <source>
        <dbReference type="SMART" id="SM00587"/>
    </source>
</evidence>
<dbReference type="RefSeq" id="XP_028137123.1">
    <property type="nucleotide sequence ID" value="XM_028281322.1"/>
</dbReference>
<dbReference type="SUPFAM" id="SSF56112">
    <property type="entry name" value="Protein kinase-like (PK-like)"/>
    <property type="match status" value="1"/>
</dbReference>
<sequence>IKCIADEIKLFNVPNKLAPGKVFTKVADTVCRNIYQAVKPSKTVRNSLTHGDIWTNNILIKYDKKSNKPIGCKLVDFQVGKYAPPAQTVLAFLYLNTRRDFRKKYLYELVGMYYSFLEKDLKKSDIKIDSILPFTEFLQSCDEQKLFGVLISAFYFPLVLINADEIETYFSNAELNRKALFENRIHLVLAHKGKDTAYDERLRESIEDLKELCELF</sequence>
<proteinExistence type="predicted"/>
<reference evidence="2" key="1">
    <citation type="submission" date="2025-08" db="UniProtKB">
        <authorList>
            <consortium name="RefSeq"/>
        </authorList>
    </citation>
    <scope>IDENTIFICATION</scope>
    <source>
        <tissue evidence="2">Whole insect</tissue>
    </source>
</reference>
<dbReference type="Pfam" id="PF02958">
    <property type="entry name" value="EcKL"/>
    <property type="match status" value="1"/>
</dbReference>
<dbReference type="SMART" id="SM00587">
    <property type="entry name" value="CHK"/>
    <property type="match status" value="1"/>
</dbReference>
<evidence type="ECO:0000313" key="2">
    <source>
        <dbReference type="RefSeq" id="XP_028137123.1"/>
    </source>
</evidence>
<organism evidence="2">
    <name type="scientific">Diabrotica virgifera virgifera</name>
    <name type="common">western corn rootworm</name>
    <dbReference type="NCBI Taxonomy" id="50390"/>
    <lineage>
        <taxon>Eukaryota</taxon>
        <taxon>Metazoa</taxon>
        <taxon>Ecdysozoa</taxon>
        <taxon>Arthropoda</taxon>
        <taxon>Hexapoda</taxon>
        <taxon>Insecta</taxon>
        <taxon>Pterygota</taxon>
        <taxon>Neoptera</taxon>
        <taxon>Endopterygota</taxon>
        <taxon>Coleoptera</taxon>
        <taxon>Polyphaga</taxon>
        <taxon>Cucujiformia</taxon>
        <taxon>Chrysomeloidea</taxon>
        <taxon>Chrysomelidae</taxon>
        <taxon>Galerucinae</taxon>
        <taxon>Diabroticina</taxon>
        <taxon>Diabroticites</taxon>
        <taxon>Diabrotica</taxon>
    </lineage>
</organism>
<feature type="domain" description="CHK kinase-like" evidence="1">
    <location>
        <begin position="3"/>
        <end position="123"/>
    </location>
</feature>
<dbReference type="InterPro" id="IPR015897">
    <property type="entry name" value="CHK_kinase-like"/>
</dbReference>
<dbReference type="InParanoid" id="A0A6P7FW32"/>